<gene>
    <name evidence="2" type="ORF">AOQ71_02885</name>
</gene>
<feature type="compositionally biased region" description="Basic residues" evidence="1">
    <location>
        <begin position="78"/>
        <end position="87"/>
    </location>
</feature>
<organism evidence="2 3">
    <name type="scientific">Bradyrhizobium manausense</name>
    <dbReference type="NCBI Taxonomy" id="989370"/>
    <lineage>
        <taxon>Bacteria</taxon>
        <taxon>Pseudomonadati</taxon>
        <taxon>Pseudomonadota</taxon>
        <taxon>Alphaproteobacteria</taxon>
        <taxon>Hyphomicrobiales</taxon>
        <taxon>Nitrobacteraceae</taxon>
        <taxon>Bradyrhizobium</taxon>
    </lineage>
</organism>
<dbReference type="AlphaFoldDB" id="A0A0R3E4M4"/>
<evidence type="ECO:0000256" key="1">
    <source>
        <dbReference type="SAM" id="MobiDB-lite"/>
    </source>
</evidence>
<comment type="caution">
    <text evidence="2">The sequence shown here is derived from an EMBL/GenBank/DDBJ whole genome shotgun (WGS) entry which is preliminary data.</text>
</comment>
<evidence type="ECO:0000313" key="2">
    <source>
        <dbReference type="EMBL" id="KRQ17158.1"/>
    </source>
</evidence>
<protein>
    <submittedName>
        <fullName evidence="2">Uncharacterized protein</fullName>
    </submittedName>
</protein>
<accession>A0A0R3E4M4</accession>
<dbReference type="EMBL" id="LJYG01000016">
    <property type="protein sequence ID" value="KRQ17158.1"/>
    <property type="molecule type" value="Genomic_DNA"/>
</dbReference>
<dbReference type="Proteomes" id="UP000051936">
    <property type="component" value="Unassembled WGS sequence"/>
</dbReference>
<dbReference type="STRING" id="989370.AOQ71_02885"/>
<feature type="region of interest" description="Disordered" evidence="1">
    <location>
        <begin position="78"/>
        <end position="101"/>
    </location>
</feature>
<keyword evidence="3" id="KW-1185">Reference proteome</keyword>
<name>A0A0R3E4M4_9BRAD</name>
<reference evidence="2 3" key="1">
    <citation type="submission" date="2015-09" db="EMBL/GenBank/DDBJ databases">
        <title>Draft Genome Sequence of Bradyrhizobium manausense Strain BR 3351T, a Novel Symbiotic Nitrogen-Fixing Alphaproteobacterium Isolated from Brazilian Amazon Rain Forest.</title>
        <authorList>
            <person name="De Araujo J.L."/>
            <person name="Zilli J.E."/>
        </authorList>
    </citation>
    <scope>NUCLEOTIDE SEQUENCE [LARGE SCALE GENOMIC DNA]</scope>
    <source>
        <strain evidence="2 3">BR3351</strain>
    </source>
</reference>
<sequence>MRRSAAAQELQITSLDQGYRLANEAVRFATRMRILPLDRTALGVVGAEHLRRNISRAAAQVMDVEGMKELDQAPFLKRRQPQGRRQKSGALASKTADEVESNLKPQFGHAVDRQEHGGTLRSLLVPQADMEFTRLVCDHQFTSIGIGQLDKRQAEGVAIDGFGDIEAGRRRLQDQCSRRDLGQP</sequence>
<proteinExistence type="predicted"/>
<evidence type="ECO:0000313" key="3">
    <source>
        <dbReference type="Proteomes" id="UP000051936"/>
    </source>
</evidence>